<sequence length="155" mass="17661">MYVFYLEIISKIILNQEIACFNVVDVGRTLVAHIDKLLILGYFSAGFGFVKSHVHFILQPFPEIKRTGNIGQDSVGFRIIIGQINHGNRVSHILTLLIVSSVFVEDWVGRINFQRGEQQVAFVTTRLSERSPFIFCTCGHQARFKQQLVVECFLT</sequence>
<name>A0A645ICA8_9ZZZZ</name>
<proteinExistence type="predicted"/>
<reference evidence="1" key="1">
    <citation type="submission" date="2019-08" db="EMBL/GenBank/DDBJ databases">
        <authorList>
            <person name="Kucharzyk K."/>
            <person name="Murdoch R.W."/>
            <person name="Higgins S."/>
            <person name="Loffler F."/>
        </authorList>
    </citation>
    <scope>NUCLEOTIDE SEQUENCE</scope>
</reference>
<dbReference type="EMBL" id="VSSQ01104675">
    <property type="protein sequence ID" value="MPN45063.1"/>
    <property type="molecule type" value="Genomic_DNA"/>
</dbReference>
<dbReference type="AlphaFoldDB" id="A0A645ICA8"/>
<evidence type="ECO:0000313" key="1">
    <source>
        <dbReference type="EMBL" id="MPN45063.1"/>
    </source>
</evidence>
<organism evidence="1">
    <name type="scientific">bioreactor metagenome</name>
    <dbReference type="NCBI Taxonomy" id="1076179"/>
    <lineage>
        <taxon>unclassified sequences</taxon>
        <taxon>metagenomes</taxon>
        <taxon>ecological metagenomes</taxon>
    </lineage>
</organism>
<comment type="caution">
    <text evidence="1">The sequence shown here is derived from an EMBL/GenBank/DDBJ whole genome shotgun (WGS) entry which is preliminary data.</text>
</comment>
<gene>
    <name evidence="1" type="ORF">SDC9_192630</name>
</gene>
<protein>
    <submittedName>
        <fullName evidence="1">Uncharacterized protein</fullName>
    </submittedName>
</protein>
<accession>A0A645ICA8</accession>